<feature type="transmembrane region" description="Helical" evidence="5">
    <location>
        <begin position="89"/>
        <end position="111"/>
    </location>
</feature>
<evidence type="ECO:0000256" key="5">
    <source>
        <dbReference type="SAM" id="Phobius"/>
    </source>
</evidence>
<gene>
    <name evidence="7" type="ORF">E0L93_02930</name>
</gene>
<dbReference type="Pfam" id="PF13490">
    <property type="entry name" value="zf-HC2"/>
    <property type="match status" value="1"/>
</dbReference>
<keyword evidence="3 5" id="KW-1133">Transmembrane helix</keyword>
<keyword evidence="8" id="KW-1185">Reference proteome</keyword>
<evidence type="ECO:0000259" key="6">
    <source>
        <dbReference type="Pfam" id="PF13490"/>
    </source>
</evidence>
<evidence type="ECO:0000313" key="7">
    <source>
        <dbReference type="EMBL" id="TCJ19924.1"/>
    </source>
</evidence>
<dbReference type="PANTHER" id="PTHR37461">
    <property type="entry name" value="ANTI-SIGMA-K FACTOR RSKA"/>
    <property type="match status" value="1"/>
</dbReference>
<protein>
    <recommendedName>
        <fullName evidence="6">Putative zinc-finger domain-containing protein</fullName>
    </recommendedName>
</protein>
<dbReference type="GO" id="GO:0016989">
    <property type="term" value="F:sigma factor antagonist activity"/>
    <property type="evidence" value="ECO:0007669"/>
    <property type="project" value="TreeGrafter"/>
</dbReference>
<dbReference type="Gene3D" id="1.10.10.1320">
    <property type="entry name" value="Anti-sigma factor, zinc-finger domain"/>
    <property type="match status" value="1"/>
</dbReference>
<dbReference type="PANTHER" id="PTHR37461:SF1">
    <property type="entry name" value="ANTI-SIGMA-K FACTOR RSKA"/>
    <property type="match status" value="1"/>
</dbReference>
<dbReference type="GO" id="GO:0006417">
    <property type="term" value="P:regulation of translation"/>
    <property type="evidence" value="ECO:0007669"/>
    <property type="project" value="TreeGrafter"/>
</dbReference>
<dbReference type="EMBL" id="SKBU01000006">
    <property type="protein sequence ID" value="TCJ19924.1"/>
    <property type="molecule type" value="Genomic_DNA"/>
</dbReference>
<evidence type="ECO:0000256" key="2">
    <source>
        <dbReference type="ARBA" id="ARBA00022692"/>
    </source>
</evidence>
<dbReference type="InterPro" id="IPR041916">
    <property type="entry name" value="Anti_sigma_zinc_sf"/>
</dbReference>
<comment type="subcellular location">
    <subcellularLocation>
        <location evidence="1">Membrane</location>
        <topology evidence="1">Single-pass membrane protein</topology>
    </subcellularLocation>
</comment>
<keyword evidence="4 5" id="KW-0472">Membrane</keyword>
<dbReference type="Proteomes" id="UP000295244">
    <property type="component" value="Unassembled WGS sequence"/>
</dbReference>
<dbReference type="RefSeq" id="WP_132688254.1">
    <property type="nucleotide sequence ID" value="NZ_SKBU01000006.1"/>
</dbReference>
<reference evidence="7 8" key="1">
    <citation type="submission" date="2019-03" db="EMBL/GenBank/DDBJ databases">
        <title>Whole genome sequence of a novel Rubrobacter taiwanensis strain, isolated from Yellowstone National Park.</title>
        <authorList>
            <person name="Freed S."/>
            <person name="Ramaley R.F."/>
            <person name="Kyndt J.A."/>
        </authorList>
    </citation>
    <scope>NUCLEOTIDE SEQUENCE [LARGE SCALE GENOMIC DNA]</scope>
    <source>
        <strain evidence="7 8">Yellowstone</strain>
    </source>
</reference>
<evidence type="ECO:0000256" key="1">
    <source>
        <dbReference type="ARBA" id="ARBA00004167"/>
    </source>
</evidence>
<feature type="domain" description="Putative zinc-finger" evidence="6">
    <location>
        <begin position="6"/>
        <end position="40"/>
    </location>
</feature>
<name>A0A4R1BQE8_9ACTN</name>
<evidence type="ECO:0000313" key="8">
    <source>
        <dbReference type="Proteomes" id="UP000295244"/>
    </source>
</evidence>
<evidence type="ECO:0000256" key="4">
    <source>
        <dbReference type="ARBA" id="ARBA00023136"/>
    </source>
</evidence>
<sequence length="221" mass="23832">MSANDCRRYRELIGAYLLGQLEEPERSELRRHLEGCNRCRVEVDELRAVVESLGESGVRPDESPPPDLEDRVVSRVAKRDTGGAGVRRAVAVAGIAAALVLLAVLGVFAIVADDEPQEFGLGDEEPIEFVVAREEITVEKSVVVAHTWGTELLLEIKGLEPGEVYTVTLERADGELVPAGTFIGVGEVKVDCQLNGAVLREDARSVSITDEAGEVVLSSEL</sequence>
<dbReference type="AlphaFoldDB" id="A0A4R1BQE8"/>
<evidence type="ECO:0000256" key="3">
    <source>
        <dbReference type="ARBA" id="ARBA00022989"/>
    </source>
</evidence>
<dbReference type="GO" id="GO:0016020">
    <property type="term" value="C:membrane"/>
    <property type="evidence" value="ECO:0007669"/>
    <property type="project" value="UniProtKB-SubCell"/>
</dbReference>
<accession>A0A4R1BQE8</accession>
<organism evidence="7 8">
    <name type="scientific">Rubrobacter taiwanensis</name>
    <dbReference type="NCBI Taxonomy" id="185139"/>
    <lineage>
        <taxon>Bacteria</taxon>
        <taxon>Bacillati</taxon>
        <taxon>Actinomycetota</taxon>
        <taxon>Rubrobacteria</taxon>
        <taxon>Rubrobacterales</taxon>
        <taxon>Rubrobacteraceae</taxon>
        <taxon>Rubrobacter</taxon>
    </lineage>
</organism>
<dbReference type="InterPro" id="IPR051474">
    <property type="entry name" value="Anti-sigma-K/W_factor"/>
</dbReference>
<dbReference type="InterPro" id="IPR027383">
    <property type="entry name" value="Znf_put"/>
</dbReference>
<dbReference type="OrthoDB" id="5185837at2"/>
<comment type="caution">
    <text evidence="7">The sequence shown here is derived from an EMBL/GenBank/DDBJ whole genome shotgun (WGS) entry which is preliminary data.</text>
</comment>
<proteinExistence type="predicted"/>
<keyword evidence="2 5" id="KW-0812">Transmembrane</keyword>